<accession>A0A3M0KPV3</accession>
<protein>
    <submittedName>
        <fullName evidence="1">Uncharacterized protein</fullName>
    </submittedName>
</protein>
<dbReference type="AlphaFoldDB" id="A0A3M0KPV3"/>
<gene>
    <name evidence="1" type="ORF">DUI87_07423</name>
</gene>
<dbReference type="EMBL" id="QRBI01000104">
    <property type="protein sequence ID" value="RMC15238.1"/>
    <property type="molecule type" value="Genomic_DNA"/>
</dbReference>
<keyword evidence="2" id="KW-1185">Reference proteome</keyword>
<name>A0A3M0KPV3_HIRRU</name>
<dbReference type="Proteomes" id="UP000269221">
    <property type="component" value="Unassembled WGS sequence"/>
</dbReference>
<evidence type="ECO:0000313" key="2">
    <source>
        <dbReference type="Proteomes" id="UP000269221"/>
    </source>
</evidence>
<comment type="caution">
    <text evidence="1">The sequence shown here is derived from an EMBL/GenBank/DDBJ whole genome shotgun (WGS) entry which is preliminary data.</text>
</comment>
<proteinExistence type="predicted"/>
<dbReference type="OrthoDB" id="951172at2759"/>
<sequence length="98" mass="10738">MEPPRDQVLLCRAALKDFSQPVLVSGIALTQVQHLALGPVELDEVLLGPLFEFLQVLLDGILSFCCVTYTAQLCVICRLAECAVDATVCVLNKDIKDY</sequence>
<organism evidence="1 2">
    <name type="scientific">Hirundo rustica rustica</name>
    <dbReference type="NCBI Taxonomy" id="333673"/>
    <lineage>
        <taxon>Eukaryota</taxon>
        <taxon>Metazoa</taxon>
        <taxon>Chordata</taxon>
        <taxon>Craniata</taxon>
        <taxon>Vertebrata</taxon>
        <taxon>Euteleostomi</taxon>
        <taxon>Archelosauria</taxon>
        <taxon>Archosauria</taxon>
        <taxon>Dinosauria</taxon>
        <taxon>Saurischia</taxon>
        <taxon>Theropoda</taxon>
        <taxon>Coelurosauria</taxon>
        <taxon>Aves</taxon>
        <taxon>Neognathae</taxon>
        <taxon>Neoaves</taxon>
        <taxon>Telluraves</taxon>
        <taxon>Australaves</taxon>
        <taxon>Passeriformes</taxon>
        <taxon>Sylvioidea</taxon>
        <taxon>Hirundinidae</taxon>
        <taxon>Hirundo</taxon>
    </lineage>
</organism>
<reference evidence="1 2" key="1">
    <citation type="submission" date="2018-07" db="EMBL/GenBank/DDBJ databases">
        <title>A high quality draft genome assembly of the barn swallow (H. rustica rustica).</title>
        <authorList>
            <person name="Formenti G."/>
            <person name="Chiara M."/>
            <person name="Poveda L."/>
            <person name="Francoijs K.-J."/>
            <person name="Bonisoli-Alquati A."/>
            <person name="Canova L."/>
            <person name="Gianfranceschi L."/>
            <person name="Horner D.S."/>
            <person name="Saino N."/>
        </authorList>
    </citation>
    <scope>NUCLEOTIDE SEQUENCE [LARGE SCALE GENOMIC DNA]</scope>
    <source>
        <strain evidence="1">Chelidonia</strain>
        <tissue evidence="1">Blood</tissue>
    </source>
</reference>
<evidence type="ECO:0000313" key="1">
    <source>
        <dbReference type="EMBL" id="RMC15238.1"/>
    </source>
</evidence>